<dbReference type="Pfam" id="PF03992">
    <property type="entry name" value="ABM"/>
    <property type="match status" value="1"/>
</dbReference>
<dbReference type="EMBL" id="JAAXKY010000002">
    <property type="protein sequence ID" value="NMH75712.1"/>
    <property type="molecule type" value="Genomic_DNA"/>
</dbReference>
<dbReference type="Gene3D" id="3.30.70.100">
    <property type="match status" value="1"/>
</dbReference>
<evidence type="ECO:0000259" key="1">
    <source>
        <dbReference type="PROSITE" id="PS51725"/>
    </source>
</evidence>
<protein>
    <recommendedName>
        <fullName evidence="1">ABM domain-containing protein</fullName>
    </recommendedName>
</protein>
<name>A0ABX1R6M4_9PSEU</name>
<dbReference type="Proteomes" id="UP001296706">
    <property type="component" value="Unassembled WGS sequence"/>
</dbReference>
<evidence type="ECO:0000313" key="2">
    <source>
        <dbReference type="EMBL" id="NMH75712.1"/>
    </source>
</evidence>
<sequence>MSDHELAHRSAMTEEEAQSRLWTVTEPGVPLLLTVTLTIRPDRLDPFGDALRKVLPPARAEDACLYLNVGRSVADPTVFVLSESWRDLVEFRDVVLQKDYYREYVRISEDAYAAPRVVTVLDVFR</sequence>
<reference evidence="2 3" key="1">
    <citation type="submission" date="2020-04" db="EMBL/GenBank/DDBJ databases">
        <authorList>
            <person name="Klaysubun C."/>
            <person name="Duangmal K."/>
            <person name="Lipun K."/>
        </authorList>
    </citation>
    <scope>NUCLEOTIDE SEQUENCE [LARGE SCALE GENOMIC DNA]</scope>
    <source>
        <strain evidence="2 3">JCM 11839</strain>
    </source>
</reference>
<feature type="domain" description="ABM" evidence="1">
    <location>
        <begin position="31"/>
        <end position="121"/>
    </location>
</feature>
<comment type="caution">
    <text evidence="2">The sequence shown here is derived from an EMBL/GenBank/DDBJ whole genome shotgun (WGS) entry which is preliminary data.</text>
</comment>
<evidence type="ECO:0000313" key="3">
    <source>
        <dbReference type="Proteomes" id="UP001296706"/>
    </source>
</evidence>
<gene>
    <name evidence="2" type="ORF">HF577_01115</name>
</gene>
<dbReference type="InterPro" id="IPR007138">
    <property type="entry name" value="ABM_dom"/>
</dbReference>
<proteinExistence type="predicted"/>
<accession>A0ABX1R6M4</accession>
<dbReference type="PROSITE" id="PS51725">
    <property type="entry name" value="ABM"/>
    <property type="match status" value="1"/>
</dbReference>
<organism evidence="2 3">
    <name type="scientific">Pseudonocardia xinjiangensis</name>
    <dbReference type="NCBI Taxonomy" id="75289"/>
    <lineage>
        <taxon>Bacteria</taxon>
        <taxon>Bacillati</taxon>
        <taxon>Actinomycetota</taxon>
        <taxon>Actinomycetes</taxon>
        <taxon>Pseudonocardiales</taxon>
        <taxon>Pseudonocardiaceae</taxon>
        <taxon>Pseudonocardia</taxon>
    </lineage>
</organism>
<dbReference type="InterPro" id="IPR011008">
    <property type="entry name" value="Dimeric_a/b-barrel"/>
</dbReference>
<dbReference type="SUPFAM" id="SSF54909">
    <property type="entry name" value="Dimeric alpha+beta barrel"/>
    <property type="match status" value="1"/>
</dbReference>
<dbReference type="RefSeq" id="WP_169393798.1">
    <property type="nucleotide sequence ID" value="NZ_BAAAJH010000038.1"/>
</dbReference>
<keyword evidence="3" id="KW-1185">Reference proteome</keyword>